<evidence type="ECO:0000259" key="1">
    <source>
        <dbReference type="Pfam" id="PF07727"/>
    </source>
</evidence>
<reference evidence="2" key="3">
    <citation type="journal article" date="2017" name="Nature">
        <title>Genome sequence of the progenitor of the wheat D genome Aegilops tauschii.</title>
        <authorList>
            <person name="Luo M.C."/>
            <person name="Gu Y.Q."/>
            <person name="Puiu D."/>
            <person name="Wang H."/>
            <person name="Twardziok S.O."/>
            <person name="Deal K.R."/>
            <person name="Huo N."/>
            <person name="Zhu T."/>
            <person name="Wang L."/>
            <person name="Wang Y."/>
            <person name="McGuire P.E."/>
            <person name="Liu S."/>
            <person name="Long H."/>
            <person name="Ramasamy R.K."/>
            <person name="Rodriguez J.C."/>
            <person name="Van S.L."/>
            <person name="Yuan L."/>
            <person name="Wang Z."/>
            <person name="Xia Z."/>
            <person name="Xiao L."/>
            <person name="Anderson O.D."/>
            <person name="Ouyang S."/>
            <person name="Liang Y."/>
            <person name="Zimin A.V."/>
            <person name="Pertea G."/>
            <person name="Qi P."/>
            <person name="Bennetzen J.L."/>
            <person name="Dai X."/>
            <person name="Dawson M.W."/>
            <person name="Muller H.G."/>
            <person name="Kugler K."/>
            <person name="Rivarola-Duarte L."/>
            <person name="Spannagl M."/>
            <person name="Mayer K.F.X."/>
            <person name="Lu F.H."/>
            <person name="Bevan M.W."/>
            <person name="Leroy P."/>
            <person name="Li P."/>
            <person name="You F.M."/>
            <person name="Sun Q."/>
            <person name="Liu Z."/>
            <person name="Lyons E."/>
            <person name="Wicker T."/>
            <person name="Salzberg S.L."/>
            <person name="Devos K.M."/>
            <person name="Dvorak J."/>
        </authorList>
    </citation>
    <scope>NUCLEOTIDE SEQUENCE [LARGE SCALE GENOMIC DNA]</scope>
    <source>
        <strain evidence="2">cv. AL8/78</strain>
    </source>
</reference>
<dbReference type="CDD" id="cd09272">
    <property type="entry name" value="RNase_HI_RT_Ty1"/>
    <property type="match status" value="1"/>
</dbReference>
<organism evidence="2 3">
    <name type="scientific">Aegilops tauschii subsp. strangulata</name>
    <name type="common">Goatgrass</name>
    <dbReference type="NCBI Taxonomy" id="200361"/>
    <lineage>
        <taxon>Eukaryota</taxon>
        <taxon>Viridiplantae</taxon>
        <taxon>Streptophyta</taxon>
        <taxon>Embryophyta</taxon>
        <taxon>Tracheophyta</taxon>
        <taxon>Spermatophyta</taxon>
        <taxon>Magnoliopsida</taxon>
        <taxon>Liliopsida</taxon>
        <taxon>Poales</taxon>
        <taxon>Poaceae</taxon>
        <taxon>BOP clade</taxon>
        <taxon>Pooideae</taxon>
        <taxon>Triticodae</taxon>
        <taxon>Triticeae</taxon>
        <taxon>Triticinae</taxon>
        <taxon>Aegilops</taxon>
    </lineage>
</organism>
<dbReference type="SUPFAM" id="SSF56672">
    <property type="entry name" value="DNA/RNA polymerases"/>
    <property type="match status" value="1"/>
</dbReference>
<proteinExistence type="predicted"/>
<keyword evidence="3" id="KW-1185">Reference proteome</keyword>
<reference evidence="2" key="4">
    <citation type="submission" date="2019-03" db="UniProtKB">
        <authorList>
            <consortium name="EnsemblPlants"/>
        </authorList>
    </citation>
    <scope>IDENTIFICATION</scope>
</reference>
<reference evidence="3" key="2">
    <citation type="journal article" date="2017" name="Nat. Plants">
        <title>The Aegilops tauschii genome reveals multiple impacts of transposons.</title>
        <authorList>
            <person name="Zhao G."/>
            <person name="Zou C."/>
            <person name="Li K."/>
            <person name="Wang K."/>
            <person name="Li T."/>
            <person name="Gao L."/>
            <person name="Zhang X."/>
            <person name="Wang H."/>
            <person name="Yang Z."/>
            <person name="Liu X."/>
            <person name="Jiang W."/>
            <person name="Mao L."/>
            <person name="Kong X."/>
            <person name="Jiao Y."/>
            <person name="Jia J."/>
        </authorList>
    </citation>
    <scope>NUCLEOTIDE SEQUENCE [LARGE SCALE GENOMIC DNA]</scope>
    <source>
        <strain evidence="3">cv. AL8/78</strain>
    </source>
</reference>
<dbReference type="InterPro" id="IPR013103">
    <property type="entry name" value="RVT_2"/>
</dbReference>
<evidence type="ECO:0000313" key="2">
    <source>
        <dbReference type="EnsemblPlants" id="AET5Gv20864600.1"/>
    </source>
</evidence>
<dbReference type="EnsemblPlants" id="AET5Gv20864600.1">
    <property type="protein sequence ID" value="AET5Gv20864600.1"/>
    <property type="gene ID" value="AET5Gv20864600"/>
</dbReference>
<evidence type="ECO:0000313" key="3">
    <source>
        <dbReference type="Proteomes" id="UP000015105"/>
    </source>
</evidence>
<name>A0A453LP72_AEGTS</name>
<dbReference type="InterPro" id="IPR043502">
    <property type="entry name" value="DNA/RNA_pol_sf"/>
</dbReference>
<protein>
    <recommendedName>
        <fullName evidence="1">Reverse transcriptase Ty1/copia-type domain-containing protein</fullName>
    </recommendedName>
</protein>
<dbReference type="AlphaFoldDB" id="A0A453LP72"/>
<reference evidence="3" key="1">
    <citation type="journal article" date="2014" name="Science">
        <title>Ancient hybridizations among the ancestral genomes of bread wheat.</title>
        <authorList>
            <consortium name="International Wheat Genome Sequencing Consortium,"/>
            <person name="Marcussen T."/>
            <person name="Sandve S.R."/>
            <person name="Heier L."/>
            <person name="Spannagl M."/>
            <person name="Pfeifer M."/>
            <person name="Jakobsen K.S."/>
            <person name="Wulff B.B."/>
            <person name="Steuernagel B."/>
            <person name="Mayer K.F."/>
            <person name="Olsen O.A."/>
        </authorList>
    </citation>
    <scope>NUCLEOTIDE SEQUENCE [LARGE SCALE GENOMIC DNA]</scope>
    <source>
        <strain evidence="3">cv. AL8/78</strain>
    </source>
</reference>
<dbReference type="STRING" id="200361.A0A453LP72"/>
<dbReference type="Proteomes" id="UP000015105">
    <property type="component" value="Chromosome 5D"/>
</dbReference>
<dbReference type="Pfam" id="PF07727">
    <property type="entry name" value="RVT_2"/>
    <property type="match status" value="1"/>
</dbReference>
<reference evidence="2" key="5">
    <citation type="journal article" date="2021" name="G3 (Bethesda)">
        <title>Aegilops tauschii genome assembly Aet v5.0 features greater sequence contiguity and improved annotation.</title>
        <authorList>
            <person name="Wang L."/>
            <person name="Zhu T."/>
            <person name="Rodriguez J.C."/>
            <person name="Deal K.R."/>
            <person name="Dubcovsky J."/>
            <person name="McGuire P.E."/>
            <person name="Lux T."/>
            <person name="Spannagl M."/>
            <person name="Mayer K.F.X."/>
            <person name="Baldrich P."/>
            <person name="Meyers B.C."/>
            <person name="Huo N."/>
            <person name="Gu Y.Q."/>
            <person name="Zhou H."/>
            <person name="Devos K.M."/>
            <person name="Bennetzen J.L."/>
            <person name="Unver T."/>
            <person name="Budak H."/>
            <person name="Gulick P.J."/>
            <person name="Galiba G."/>
            <person name="Kalapos B."/>
            <person name="Nelson D.R."/>
            <person name="Li P."/>
            <person name="You F.M."/>
            <person name="Luo M.C."/>
            <person name="Dvorak J."/>
        </authorList>
    </citation>
    <scope>NUCLEOTIDE SEQUENCE [LARGE SCALE GENOMIC DNA]</scope>
    <source>
        <strain evidence="2">cv. AL8/78</strain>
    </source>
</reference>
<dbReference type="PANTHER" id="PTHR11439:SF515">
    <property type="entry name" value="GAG-POL POLYPROTEIN"/>
    <property type="match status" value="1"/>
</dbReference>
<feature type="domain" description="Reverse transcriptase Ty1/copia-type" evidence="1">
    <location>
        <begin position="49"/>
        <end position="292"/>
    </location>
</feature>
<dbReference type="PANTHER" id="PTHR11439">
    <property type="entry name" value="GAG-POL-RELATED RETROTRANSPOSON"/>
    <property type="match status" value="1"/>
</dbReference>
<dbReference type="Gramene" id="AET5Gv20864600.1">
    <property type="protein sequence ID" value="AET5Gv20864600.1"/>
    <property type="gene ID" value="AET5Gv20864600"/>
</dbReference>
<accession>A0A453LP72</accession>
<sequence>GAELQFDDAGVDAELCLLGTEEPTSHVEARKEPSWRRAMEEELDSIRGNDTWQLVDLPSGQKPISLKWVYKLKKDPSGAIVKHKARLVAKGYVQREGVDFDEVFAPVARMETVRLLIAVAALEGWRLHHMDVKSAFLNGELQEEVFVRQPPGYEEDGNEHKVLKLNKALYGLRQAPRAWYAKLHATLLTLGSERCPLEHAVYMRSKGGSRPLVGVYVDDLVITGASQVEIDSFKEQMKNLFKMSDLGLLSYYLGIEVAQTANGITLSQAGYAQKILEKVGMAECNPSQVPMEPRLKLVKTDQDKKVDSTQYRSIVGSLRYLVNTRPDLAYSVGVVSRFMEAPTVNHMAAAKQILRYIRGTIHLGCHYGRKEEEEPRLVGYSDSDHAGDLDDRKSTSGVLYFLGTNPVTWVSQKQKVVATSSCEAEYIAAAITACQGIWLSWLLGELMNKEQQKKLMKREQHKVLIKVDNKSAIALCKNSVHHDRSKHIDVRYHFIRECVEEGRVTVEHVRTGDQLADILTKPLARVKFLELRERIGLRA</sequence>